<dbReference type="EMBL" id="PYSW02000013">
    <property type="protein sequence ID" value="KAG2387304.1"/>
    <property type="molecule type" value="Genomic_DNA"/>
</dbReference>
<proteinExistence type="predicted"/>
<accession>A0AA88GX47</accession>
<dbReference type="GeneID" id="68094092"/>
<dbReference type="AlphaFoldDB" id="A0AA88GX47"/>
<comment type="caution">
    <text evidence="1">The sequence shown here is derived from an EMBL/GenBank/DDBJ whole genome shotgun (WGS) entry which is preliminary data.</text>
</comment>
<organism evidence="1 2">
    <name type="scientific">Naegleria lovaniensis</name>
    <name type="common">Amoeba</name>
    <dbReference type="NCBI Taxonomy" id="51637"/>
    <lineage>
        <taxon>Eukaryota</taxon>
        <taxon>Discoba</taxon>
        <taxon>Heterolobosea</taxon>
        <taxon>Tetramitia</taxon>
        <taxon>Eutetramitia</taxon>
        <taxon>Vahlkampfiidae</taxon>
        <taxon>Naegleria</taxon>
    </lineage>
</organism>
<protein>
    <submittedName>
        <fullName evidence="1">Uncharacterized protein</fullName>
    </submittedName>
</protein>
<reference evidence="1 2" key="1">
    <citation type="journal article" date="2018" name="BMC Genomics">
        <title>The genome of Naegleria lovaniensis, the basis for a comparative approach to unravel pathogenicity factors of the human pathogenic amoeba N. fowleri.</title>
        <authorList>
            <person name="Liechti N."/>
            <person name="Schurch N."/>
            <person name="Bruggmann R."/>
            <person name="Wittwer M."/>
        </authorList>
    </citation>
    <scope>NUCLEOTIDE SEQUENCE [LARGE SCALE GENOMIC DNA]</scope>
    <source>
        <strain evidence="1 2">ATCC 30569</strain>
    </source>
</reference>
<name>A0AA88GX47_NAELO</name>
<dbReference type="Proteomes" id="UP000816034">
    <property type="component" value="Unassembled WGS sequence"/>
</dbReference>
<keyword evidence="2" id="KW-1185">Reference proteome</keyword>
<evidence type="ECO:0000313" key="2">
    <source>
        <dbReference type="Proteomes" id="UP000816034"/>
    </source>
</evidence>
<gene>
    <name evidence="1" type="ORF">C9374_001636</name>
</gene>
<sequence length="97" mass="10885">MASNNVFQLECSLSSQSNPNQVRTYRGQVNLNDEHLQLQGLNNNQFIIAKLDSRDGSQLTFKYAQGSGQVVIDTTTRSIQIKDRTLGEYQGTFDITN</sequence>
<evidence type="ECO:0000313" key="1">
    <source>
        <dbReference type="EMBL" id="KAG2387304.1"/>
    </source>
</evidence>
<dbReference type="RefSeq" id="XP_044551296.1">
    <property type="nucleotide sequence ID" value="XM_044690965.1"/>
</dbReference>